<accession>A0A422PR28</accession>
<reference evidence="1 2" key="1">
    <citation type="journal article" date="2018" name="BMC Genomics">
        <title>Genomic comparison of Trypanosoma conorhini and Trypanosoma rangeli to Trypanosoma cruzi strains of high and low virulence.</title>
        <authorList>
            <person name="Bradwell K.R."/>
            <person name="Koparde V.N."/>
            <person name="Matveyev A.V."/>
            <person name="Serrano M.G."/>
            <person name="Alves J.M."/>
            <person name="Parikh H."/>
            <person name="Huang B."/>
            <person name="Lee V."/>
            <person name="Espinosa-Alvarez O."/>
            <person name="Ortiz P.A."/>
            <person name="Costa-Martins A.G."/>
            <person name="Teixeira M.M."/>
            <person name="Buck G.A."/>
        </authorList>
    </citation>
    <scope>NUCLEOTIDE SEQUENCE [LARGE SCALE GENOMIC DNA]</scope>
    <source>
        <strain evidence="1 2">025E</strain>
    </source>
</reference>
<protein>
    <submittedName>
        <fullName evidence="1">Uncharacterized protein</fullName>
    </submittedName>
</protein>
<sequence length="233" mass="25892">MLEGQVEEVAAALSRVCVMRALDIRTLGSGSCTSEERHACRRREAWRERREAELLERLGAWQAKFVGDWEGRAAAWRRRGQALREVEEDCWAATSHVTPADLVLGPFARLDGCSRLFSPLGPCAGLFRAAAQRAADGTGRRDETAALAQHACPATTPEARRTRRLLLQSRRAWRLLVLAWSLFILTQKERPSRADCSLLTLAAEQFLRMQRREFNEALAAAAGRRPGGGLLSA</sequence>
<evidence type="ECO:0000313" key="1">
    <source>
        <dbReference type="EMBL" id="RNF20194.1"/>
    </source>
</evidence>
<comment type="caution">
    <text evidence="1">The sequence shown here is derived from an EMBL/GenBank/DDBJ whole genome shotgun (WGS) entry which is preliminary data.</text>
</comment>
<organism evidence="1 2">
    <name type="scientific">Trypanosoma conorhini</name>
    <dbReference type="NCBI Taxonomy" id="83891"/>
    <lineage>
        <taxon>Eukaryota</taxon>
        <taxon>Discoba</taxon>
        <taxon>Euglenozoa</taxon>
        <taxon>Kinetoplastea</taxon>
        <taxon>Metakinetoplastina</taxon>
        <taxon>Trypanosomatida</taxon>
        <taxon>Trypanosomatidae</taxon>
        <taxon>Trypanosoma</taxon>
    </lineage>
</organism>
<keyword evidence="2" id="KW-1185">Reference proteome</keyword>
<dbReference type="GeneID" id="40317506"/>
<gene>
    <name evidence="1" type="ORF">Tco025E_03895</name>
</gene>
<dbReference type="Proteomes" id="UP000284403">
    <property type="component" value="Unassembled WGS sequence"/>
</dbReference>
<dbReference type="RefSeq" id="XP_029229113.1">
    <property type="nucleotide sequence ID" value="XM_029370812.1"/>
</dbReference>
<dbReference type="OrthoDB" id="241415at2759"/>
<name>A0A422PR28_9TRYP</name>
<dbReference type="AlphaFoldDB" id="A0A422PR28"/>
<dbReference type="EMBL" id="MKKU01000185">
    <property type="protein sequence ID" value="RNF20194.1"/>
    <property type="molecule type" value="Genomic_DNA"/>
</dbReference>
<proteinExistence type="predicted"/>
<evidence type="ECO:0000313" key="2">
    <source>
        <dbReference type="Proteomes" id="UP000284403"/>
    </source>
</evidence>